<dbReference type="PANTHER" id="PTHR34296">
    <property type="entry name" value="TRANSCRIPTIONAL ACTIVATOR PROTEIN MED"/>
    <property type="match status" value="1"/>
</dbReference>
<dbReference type="Gene3D" id="3.40.50.2300">
    <property type="match status" value="2"/>
</dbReference>
<dbReference type="PROSITE" id="PS51257">
    <property type="entry name" value="PROKAR_LIPOPROTEIN"/>
    <property type="match status" value="1"/>
</dbReference>
<dbReference type="PANTHER" id="PTHR34296:SF2">
    <property type="entry name" value="ABC TRANSPORTER GUANOSINE-BINDING PROTEIN NUPN"/>
    <property type="match status" value="1"/>
</dbReference>
<protein>
    <submittedName>
        <fullName evidence="9">BMP family ABC transporter substrate-binding protein</fullName>
    </submittedName>
</protein>
<evidence type="ECO:0000313" key="9">
    <source>
        <dbReference type="EMBL" id="WXB98130.1"/>
    </source>
</evidence>
<reference evidence="9 10" key="1">
    <citation type="submission" date="2024-02" db="EMBL/GenBank/DDBJ databases">
        <title>Seven novel Bacillus-like species.</title>
        <authorList>
            <person name="Liu G."/>
        </authorList>
    </citation>
    <scope>NUCLEOTIDE SEQUENCE [LARGE SCALE GENOMIC DNA]</scope>
    <source>
        <strain evidence="9 10">FJAT-52054</strain>
    </source>
</reference>
<evidence type="ECO:0000256" key="4">
    <source>
        <dbReference type="ARBA" id="ARBA00022729"/>
    </source>
</evidence>
<keyword evidence="6" id="KW-0449">Lipoprotein</keyword>
<keyword evidence="4 7" id="KW-0732">Signal</keyword>
<feature type="signal peptide" evidence="7">
    <location>
        <begin position="1"/>
        <end position="20"/>
    </location>
</feature>
<keyword evidence="10" id="KW-1185">Reference proteome</keyword>
<dbReference type="SUPFAM" id="SSF53822">
    <property type="entry name" value="Periplasmic binding protein-like I"/>
    <property type="match status" value="1"/>
</dbReference>
<proteinExistence type="inferred from homology"/>
<dbReference type="InterPro" id="IPR050957">
    <property type="entry name" value="BMP_lipoprotein"/>
</dbReference>
<feature type="domain" description="ABC transporter substrate-binding protein PnrA-like" evidence="8">
    <location>
        <begin position="34"/>
        <end position="301"/>
    </location>
</feature>
<evidence type="ECO:0000259" key="8">
    <source>
        <dbReference type="Pfam" id="PF02608"/>
    </source>
</evidence>
<dbReference type="Pfam" id="PF02608">
    <property type="entry name" value="Bmp"/>
    <property type="match status" value="1"/>
</dbReference>
<accession>A0ABZ2NLR9</accession>
<keyword evidence="5" id="KW-0472">Membrane</keyword>
<organism evidence="9 10">
    <name type="scientific">Metabacillus sediminis</name>
    <dbReference type="NCBI Taxonomy" id="3117746"/>
    <lineage>
        <taxon>Bacteria</taxon>
        <taxon>Bacillati</taxon>
        <taxon>Bacillota</taxon>
        <taxon>Bacilli</taxon>
        <taxon>Bacillales</taxon>
        <taxon>Bacillaceae</taxon>
        <taxon>Metabacillus</taxon>
    </lineage>
</organism>
<evidence type="ECO:0000256" key="1">
    <source>
        <dbReference type="ARBA" id="ARBA00004193"/>
    </source>
</evidence>
<dbReference type="InterPro" id="IPR028082">
    <property type="entry name" value="Peripla_BP_I"/>
</dbReference>
<dbReference type="InterPro" id="IPR003760">
    <property type="entry name" value="PnrA-like"/>
</dbReference>
<evidence type="ECO:0000256" key="3">
    <source>
        <dbReference type="ARBA" id="ARBA00022475"/>
    </source>
</evidence>
<dbReference type="Proteomes" id="UP001377337">
    <property type="component" value="Chromosome"/>
</dbReference>
<gene>
    <name evidence="9" type="ORF">WCV65_06535</name>
</gene>
<evidence type="ECO:0000256" key="2">
    <source>
        <dbReference type="ARBA" id="ARBA00008610"/>
    </source>
</evidence>
<evidence type="ECO:0000256" key="7">
    <source>
        <dbReference type="SAM" id="SignalP"/>
    </source>
</evidence>
<dbReference type="RefSeq" id="WP_338781020.1">
    <property type="nucleotide sequence ID" value="NZ_CP147407.1"/>
</dbReference>
<feature type="chain" id="PRO_5046567564" evidence="7">
    <location>
        <begin position="21"/>
        <end position="319"/>
    </location>
</feature>
<comment type="subcellular location">
    <subcellularLocation>
        <location evidence="1">Cell membrane</location>
        <topology evidence="1">Lipid-anchor</topology>
    </subcellularLocation>
</comment>
<name>A0ABZ2NLR9_9BACI</name>
<sequence>MRKYISILFCLMLLAGCMQQPVQSSTEKKMKVGIMLSDVGLGDQSFSDSAFRGLQKSRDELGIQFDYKELKDSKTYEKGLEDLVKAGNDVVVGLGFMVQEDLEKVAKQYPKQRFILIDAVSELKNITSLTFKEDEGSYLAGALAAMKSKSAVIGFVGGADVPLIRKFLDGFQKGAMSINPEVQVKSVFAENFGDDKLGAKLASDLIKEDADLLYAAAGFTGVGVLKEAQRQGVYGIGVDSDQYFYAEKAVITSMLKNVDVAIYEMIKNYKKSGKLPEGHVEFGIAENGVALAPIRILELSSEEQSKLDSMIQEFGGTAK</sequence>
<comment type="similarity">
    <text evidence="2">Belongs to the BMP lipoprotein family.</text>
</comment>
<dbReference type="CDD" id="cd06354">
    <property type="entry name" value="PBP1_PrnA-like"/>
    <property type="match status" value="1"/>
</dbReference>
<evidence type="ECO:0000256" key="6">
    <source>
        <dbReference type="ARBA" id="ARBA00023288"/>
    </source>
</evidence>
<dbReference type="EMBL" id="CP147407">
    <property type="protein sequence ID" value="WXB98130.1"/>
    <property type="molecule type" value="Genomic_DNA"/>
</dbReference>
<evidence type="ECO:0000256" key="5">
    <source>
        <dbReference type="ARBA" id="ARBA00023136"/>
    </source>
</evidence>
<keyword evidence="3" id="KW-1003">Cell membrane</keyword>
<evidence type="ECO:0000313" key="10">
    <source>
        <dbReference type="Proteomes" id="UP001377337"/>
    </source>
</evidence>